<name>A0ABQ3GZ97_9NEIS</name>
<gene>
    <name evidence="2" type="ORF">GCM10007350_14600</name>
</gene>
<dbReference type="InterPro" id="IPR008407">
    <property type="entry name" value="Brnchd-chn_aa_trnsp_AzlD"/>
</dbReference>
<organism evidence="2 3">
    <name type="scientific">Jeongeupia chitinilytica</name>
    <dbReference type="NCBI Taxonomy" id="1041641"/>
    <lineage>
        <taxon>Bacteria</taxon>
        <taxon>Pseudomonadati</taxon>
        <taxon>Pseudomonadota</taxon>
        <taxon>Betaproteobacteria</taxon>
        <taxon>Neisseriales</taxon>
        <taxon>Chitinibacteraceae</taxon>
        <taxon>Jeongeupia</taxon>
    </lineage>
</organism>
<keyword evidence="3" id="KW-1185">Reference proteome</keyword>
<feature type="transmembrane region" description="Helical" evidence="1">
    <location>
        <begin position="6"/>
        <end position="26"/>
    </location>
</feature>
<feature type="transmembrane region" description="Helical" evidence="1">
    <location>
        <begin position="38"/>
        <end position="56"/>
    </location>
</feature>
<feature type="transmembrane region" description="Helical" evidence="1">
    <location>
        <begin position="90"/>
        <end position="108"/>
    </location>
</feature>
<dbReference type="EMBL" id="BMYO01000003">
    <property type="protein sequence ID" value="GHD60865.1"/>
    <property type="molecule type" value="Genomic_DNA"/>
</dbReference>
<feature type="transmembrane region" description="Helical" evidence="1">
    <location>
        <begin position="68"/>
        <end position="85"/>
    </location>
</feature>
<evidence type="ECO:0000313" key="3">
    <source>
        <dbReference type="Proteomes" id="UP000604737"/>
    </source>
</evidence>
<dbReference type="Pfam" id="PF05437">
    <property type="entry name" value="AzlD"/>
    <property type="match status" value="1"/>
</dbReference>
<keyword evidence="1" id="KW-0812">Transmembrane</keyword>
<dbReference type="Proteomes" id="UP000604737">
    <property type="component" value="Unassembled WGS sequence"/>
</dbReference>
<comment type="caution">
    <text evidence="2">The sequence shown here is derived from an EMBL/GenBank/DDBJ whole genome shotgun (WGS) entry which is preliminary data.</text>
</comment>
<evidence type="ECO:0008006" key="4">
    <source>
        <dbReference type="Google" id="ProtNLM"/>
    </source>
</evidence>
<keyword evidence="1" id="KW-1133">Transmembrane helix</keyword>
<sequence length="111" mass="12093">MINTTTTIVLMGLVVLSIRGVAFMFAERIVLPALVKDCLELFLPAILTVLIVSGITGHRSGGGDALQLLRNPYVLATFVAVALSLRLKSFFAVVMLSYLSFLAFYFLLPQV</sequence>
<accession>A0ABQ3GZ97</accession>
<keyword evidence="1" id="KW-0472">Membrane</keyword>
<evidence type="ECO:0000256" key="1">
    <source>
        <dbReference type="SAM" id="Phobius"/>
    </source>
</evidence>
<reference evidence="3" key="1">
    <citation type="journal article" date="2019" name="Int. J. Syst. Evol. Microbiol.">
        <title>The Global Catalogue of Microorganisms (GCM) 10K type strain sequencing project: providing services to taxonomists for standard genome sequencing and annotation.</title>
        <authorList>
            <consortium name="The Broad Institute Genomics Platform"/>
            <consortium name="The Broad Institute Genome Sequencing Center for Infectious Disease"/>
            <person name="Wu L."/>
            <person name="Ma J."/>
        </authorList>
    </citation>
    <scope>NUCLEOTIDE SEQUENCE [LARGE SCALE GENOMIC DNA]</scope>
    <source>
        <strain evidence="3">KCTC 23701</strain>
    </source>
</reference>
<dbReference type="RefSeq" id="WP_189459519.1">
    <property type="nucleotide sequence ID" value="NZ_BMYO01000003.1"/>
</dbReference>
<evidence type="ECO:0000313" key="2">
    <source>
        <dbReference type="EMBL" id="GHD60865.1"/>
    </source>
</evidence>
<protein>
    <recommendedName>
        <fullName evidence="4">Branched-chain amino acid transporter</fullName>
    </recommendedName>
</protein>
<proteinExistence type="predicted"/>